<dbReference type="PANTHER" id="PTHR30328:SF54">
    <property type="entry name" value="HTH-TYPE TRANSCRIPTIONAL REPRESSOR SCO4008"/>
    <property type="match status" value="1"/>
</dbReference>
<dbReference type="SUPFAM" id="SSF48498">
    <property type="entry name" value="Tetracyclin repressor-like, C-terminal domain"/>
    <property type="match status" value="1"/>
</dbReference>
<dbReference type="SUPFAM" id="SSF46689">
    <property type="entry name" value="Homeodomain-like"/>
    <property type="match status" value="1"/>
</dbReference>
<dbReference type="Gene3D" id="1.10.357.10">
    <property type="entry name" value="Tetracycline Repressor, domain 2"/>
    <property type="match status" value="1"/>
</dbReference>
<dbReference type="AlphaFoldDB" id="A0A3D9I1B1"/>
<dbReference type="InterPro" id="IPR001647">
    <property type="entry name" value="HTH_TetR"/>
</dbReference>
<proteinExistence type="predicted"/>
<dbReference type="Pfam" id="PF08362">
    <property type="entry name" value="TetR_C_3"/>
    <property type="match status" value="1"/>
</dbReference>
<dbReference type="GO" id="GO:0045892">
    <property type="term" value="P:negative regulation of DNA-templated transcription"/>
    <property type="evidence" value="ECO:0007669"/>
    <property type="project" value="InterPro"/>
</dbReference>
<evidence type="ECO:0000313" key="5">
    <source>
        <dbReference type="Proteomes" id="UP000256869"/>
    </source>
</evidence>
<dbReference type="Pfam" id="PF00440">
    <property type="entry name" value="TetR_N"/>
    <property type="match status" value="1"/>
</dbReference>
<dbReference type="Proteomes" id="UP000256869">
    <property type="component" value="Unassembled WGS sequence"/>
</dbReference>
<organism evidence="4 5">
    <name type="scientific">Cohnella lupini</name>
    <dbReference type="NCBI Taxonomy" id="1294267"/>
    <lineage>
        <taxon>Bacteria</taxon>
        <taxon>Bacillati</taxon>
        <taxon>Bacillota</taxon>
        <taxon>Bacilli</taxon>
        <taxon>Bacillales</taxon>
        <taxon>Paenibacillaceae</taxon>
        <taxon>Cohnella</taxon>
    </lineage>
</organism>
<dbReference type="Gene3D" id="1.10.10.60">
    <property type="entry name" value="Homeodomain-like"/>
    <property type="match status" value="1"/>
</dbReference>
<feature type="DNA-binding region" description="H-T-H motif" evidence="2">
    <location>
        <begin position="34"/>
        <end position="53"/>
    </location>
</feature>
<sequence>METESIDEVKTSVQLRILNAAEQIFAKIGFAGSRMSEIAIKAGVNQALIHYYFDSKEKLYMEVVTRLFKQWEFHVNDILLEQEAPQVLLRKYIKEHFELKCKLPNLYKIYHRESLEGGSLFSKYASTKWTMDTEEKSQILAAWKKEGIIQEQMHEQVLLHLIWGMMNQFYYRSAEDMRDELKLQGTYEELKDILADQMIRLTLYGVLPRDETGKKGTSEARANDGSAKRVYVLLPAEVRSSQGKGEIEELLDGFRIQHGMELRVFEREDDFLDQSGQDNPRLVVVCTATNFGEIPASTHELLVRLEQNPAWMDSRFVGIWTVRDKPAGESLQRTLEEALNRIGAYAVARVPGQSGRDYASRCAKLAEI</sequence>
<evidence type="ECO:0000256" key="1">
    <source>
        <dbReference type="ARBA" id="ARBA00023125"/>
    </source>
</evidence>
<dbReference type="InterPro" id="IPR009057">
    <property type="entry name" value="Homeodomain-like_sf"/>
</dbReference>
<gene>
    <name evidence="4" type="ORF">DFP95_11767</name>
</gene>
<dbReference type="PRINTS" id="PR00455">
    <property type="entry name" value="HTHTETR"/>
</dbReference>
<comment type="caution">
    <text evidence="4">The sequence shown here is derived from an EMBL/GenBank/DDBJ whole genome shotgun (WGS) entry which is preliminary data.</text>
</comment>
<protein>
    <submittedName>
        <fullName evidence="4">TetR family transcriptional regulator</fullName>
    </submittedName>
</protein>
<dbReference type="EMBL" id="QRDY01000017">
    <property type="protein sequence ID" value="RED55533.1"/>
    <property type="molecule type" value="Genomic_DNA"/>
</dbReference>
<evidence type="ECO:0000313" key="4">
    <source>
        <dbReference type="EMBL" id="RED55533.1"/>
    </source>
</evidence>
<dbReference type="InterPro" id="IPR013573">
    <property type="entry name" value="Tscrpt_reg_YcdC_C"/>
</dbReference>
<keyword evidence="5" id="KW-1185">Reference proteome</keyword>
<dbReference type="InterPro" id="IPR036271">
    <property type="entry name" value="Tet_transcr_reg_TetR-rel_C_sf"/>
</dbReference>
<feature type="domain" description="HTH tetR-type" evidence="3">
    <location>
        <begin position="11"/>
        <end position="71"/>
    </location>
</feature>
<dbReference type="GO" id="GO:0003677">
    <property type="term" value="F:DNA binding"/>
    <property type="evidence" value="ECO:0007669"/>
    <property type="project" value="UniProtKB-UniRule"/>
</dbReference>
<keyword evidence="1 2" id="KW-0238">DNA-binding</keyword>
<reference evidence="4 5" key="1">
    <citation type="submission" date="2018-07" db="EMBL/GenBank/DDBJ databases">
        <title>Genomic Encyclopedia of Type Strains, Phase III (KMG-III): the genomes of soil and plant-associated and newly described type strains.</title>
        <authorList>
            <person name="Whitman W."/>
        </authorList>
    </citation>
    <scope>NUCLEOTIDE SEQUENCE [LARGE SCALE GENOMIC DNA]</scope>
    <source>
        <strain evidence="4 5">CECT 8236</strain>
    </source>
</reference>
<accession>A0A3D9I1B1</accession>
<dbReference type="PANTHER" id="PTHR30328">
    <property type="entry name" value="TRANSCRIPTIONAL REPRESSOR"/>
    <property type="match status" value="1"/>
</dbReference>
<dbReference type="InterPro" id="IPR050109">
    <property type="entry name" value="HTH-type_TetR-like_transc_reg"/>
</dbReference>
<dbReference type="RefSeq" id="WP_181907559.1">
    <property type="nucleotide sequence ID" value="NZ_QRDY01000017.1"/>
</dbReference>
<evidence type="ECO:0000256" key="2">
    <source>
        <dbReference type="PROSITE-ProRule" id="PRU00335"/>
    </source>
</evidence>
<name>A0A3D9I1B1_9BACL</name>
<evidence type="ECO:0000259" key="3">
    <source>
        <dbReference type="PROSITE" id="PS50977"/>
    </source>
</evidence>
<dbReference type="PROSITE" id="PS50977">
    <property type="entry name" value="HTH_TETR_2"/>
    <property type="match status" value="1"/>
</dbReference>